<evidence type="ECO:0000256" key="6">
    <source>
        <dbReference type="ARBA" id="ARBA00022741"/>
    </source>
</evidence>
<dbReference type="SUPFAM" id="SSF52540">
    <property type="entry name" value="P-loop containing nucleoside triphosphate hydrolases"/>
    <property type="match status" value="1"/>
</dbReference>
<evidence type="ECO:0000256" key="9">
    <source>
        <dbReference type="ARBA" id="ARBA00049563"/>
    </source>
</evidence>
<evidence type="ECO:0000256" key="4">
    <source>
        <dbReference type="ARBA" id="ARBA00022679"/>
    </source>
</evidence>
<dbReference type="NCBIfam" id="TIGR00174">
    <property type="entry name" value="miaA"/>
    <property type="match status" value="1"/>
</dbReference>
<comment type="caution">
    <text evidence="14">The sequence shown here is derived from an EMBL/GenBank/DDBJ whole genome shotgun (WGS) entry which is preliminary data.</text>
</comment>
<dbReference type="Pfam" id="PF01715">
    <property type="entry name" value="IPPT"/>
    <property type="match status" value="1"/>
</dbReference>
<name>A0A8J7R0X4_9HYPH</name>
<evidence type="ECO:0000313" key="15">
    <source>
        <dbReference type="Proteomes" id="UP000666240"/>
    </source>
</evidence>
<keyword evidence="15" id="KW-1185">Reference proteome</keyword>
<feature type="site" description="Interaction with substrate tRNA" evidence="10">
    <location>
        <position position="112"/>
    </location>
</feature>
<evidence type="ECO:0000256" key="7">
    <source>
        <dbReference type="ARBA" id="ARBA00022840"/>
    </source>
</evidence>
<protein>
    <recommendedName>
        <fullName evidence="10">tRNA dimethylallyltransferase</fullName>
        <ecNumber evidence="10">2.5.1.75</ecNumber>
    </recommendedName>
    <alternativeName>
        <fullName evidence="10">Dimethylallyl diphosphate:tRNA dimethylallyltransferase</fullName>
        <shortName evidence="10">DMAPP:tRNA dimethylallyltransferase</shortName>
        <shortName evidence="10">DMATase</shortName>
    </alternativeName>
    <alternativeName>
        <fullName evidence="10">Isopentenyl-diphosphate:tRNA isopentenyltransferase</fullName>
        <shortName evidence="10">IPP transferase</shortName>
        <shortName evidence="10">IPPT</shortName>
        <shortName evidence="10">IPTase</shortName>
    </alternativeName>
</protein>
<evidence type="ECO:0000256" key="10">
    <source>
        <dbReference type="HAMAP-Rule" id="MF_00185"/>
    </source>
</evidence>
<evidence type="ECO:0000313" key="14">
    <source>
        <dbReference type="EMBL" id="MBP0439157.1"/>
    </source>
</evidence>
<organism evidence="14 15">
    <name type="scientific">Tianweitania sediminis</name>
    <dbReference type="NCBI Taxonomy" id="1502156"/>
    <lineage>
        <taxon>Bacteria</taxon>
        <taxon>Pseudomonadati</taxon>
        <taxon>Pseudomonadota</taxon>
        <taxon>Alphaproteobacteria</taxon>
        <taxon>Hyphomicrobiales</taxon>
        <taxon>Phyllobacteriaceae</taxon>
        <taxon>Tianweitania</taxon>
    </lineage>
</organism>
<keyword evidence="7 10" id="KW-0067">ATP-binding</keyword>
<feature type="site" description="Interaction with substrate tRNA" evidence="10">
    <location>
        <position position="134"/>
    </location>
</feature>
<evidence type="ECO:0000256" key="3">
    <source>
        <dbReference type="ARBA" id="ARBA00005842"/>
    </source>
</evidence>
<keyword evidence="5 10" id="KW-0819">tRNA processing</keyword>
<feature type="region of interest" description="Interaction with substrate tRNA" evidence="10">
    <location>
        <begin position="48"/>
        <end position="51"/>
    </location>
</feature>
<comment type="function">
    <text evidence="2 10 12">Catalyzes the transfer of a dimethylallyl group onto the adenine at position 37 in tRNAs that read codons beginning with uridine, leading to the formation of N6-(dimethylallyl)adenosine (i(6)A).</text>
</comment>
<evidence type="ECO:0000256" key="8">
    <source>
        <dbReference type="ARBA" id="ARBA00022842"/>
    </source>
</evidence>
<dbReference type="Proteomes" id="UP000666240">
    <property type="component" value="Unassembled WGS sequence"/>
</dbReference>
<dbReference type="InterPro" id="IPR018022">
    <property type="entry name" value="IPT"/>
</dbReference>
<keyword evidence="8 10" id="KW-0460">Magnesium</keyword>
<feature type="binding site" evidence="10">
    <location>
        <begin position="23"/>
        <end position="30"/>
    </location>
    <ligand>
        <name>ATP</name>
        <dbReference type="ChEBI" id="CHEBI:30616"/>
    </ligand>
</feature>
<comment type="cofactor">
    <cofactor evidence="1 10">
        <name>Mg(2+)</name>
        <dbReference type="ChEBI" id="CHEBI:18420"/>
    </cofactor>
</comment>
<dbReference type="HAMAP" id="MF_00185">
    <property type="entry name" value="IPP_trans"/>
    <property type="match status" value="1"/>
</dbReference>
<keyword evidence="4 10" id="KW-0808">Transferase</keyword>
<dbReference type="InterPro" id="IPR039657">
    <property type="entry name" value="Dimethylallyltransferase"/>
</dbReference>
<proteinExistence type="inferred from homology"/>
<evidence type="ECO:0000256" key="13">
    <source>
        <dbReference type="RuleBase" id="RU003785"/>
    </source>
</evidence>
<dbReference type="CDD" id="cd02019">
    <property type="entry name" value="NK"/>
    <property type="match status" value="1"/>
</dbReference>
<comment type="subunit">
    <text evidence="10">Monomer.</text>
</comment>
<feature type="binding site" evidence="10">
    <location>
        <begin position="25"/>
        <end position="30"/>
    </location>
    <ligand>
        <name>substrate</name>
    </ligand>
</feature>
<dbReference type="RefSeq" id="WP_209335198.1">
    <property type="nucleotide sequence ID" value="NZ_JAGIYY010000003.1"/>
</dbReference>
<feature type="region of interest" description="Interaction with substrate tRNA" evidence="10">
    <location>
        <begin position="170"/>
        <end position="174"/>
    </location>
</feature>
<accession>A0A8J7R0X4</accession>
<dbReference type="EC" id="2.5.1.75" evidence="10"/>
<evidence type="ECO:0000256" key="11">
    <source>
        <dbReference type="RuleBase" id="RU003783"/>
    </source>
</evidence>
<dbReference type="GO" id="GO:0052381">
    <property type="term" value="F:tRNA dimethylallyltransferase activity"/>
    <property type="evidence" value="ECO:0007669"/>
    <property type="project" value="UniProtKB-UniRule"/>
</dbReference>
<keyword evidence="6 10" id="KW-0547">Nucleotide-binding</keyword>
<reference evidence="14" key="1">
    <citation type="submission" date="2021-03" db="EMBL/GenBank/DDBJ databases">
        <title>Genome sequencing and assembly of Tianweitania sediminis.</title>
        <authorList>
            <person name="Chhetri G."/>
        </authorList>
    </citation>
    <scope>NUCLEOTIDE SEQUENCE</scope>
    <source>
        <strain evidence="14">Z8</strain>
    </source>
</reference>
<dbReference type="GO" id="GO:0005524">
    <property type="term" value="F:ATP binding"/>
    <property type="evidence" value="ECO:0007669"/>
    <property type="project" value="UniProtKB-UniRule"/>
</dbReference>
<dbReference type="InterPro" id="IPR027417">
    <property type="entry name" value="P-loop_NTPase"/>
</dbReference>
<dbReference type="GO" id="GO:0006400">
    <property type="term" value="P:tRNA modification"/>
    <property type="evidence" value="ECO:0007669"/>
    <property type="project" value="TreeGrafter"/>
</dbReference>
<dbReference type="PANTHER" id="PTHR11088">
    <property type="entry name" value="TRNA DIMETHYLALLYLTRANSFERASE"/>
    <property type="match status" value="1"/>
</dbReference>
<gene>
    <name evidence="10 14" type="primary">miaA</name>
    <name evidence="14" type="ORF">J5Y06_10895</name>
</gene>
<dbReference type="Gene3D" id="1.10.20.140">
    <property type="match status" value="1"/>
</dbReference>
<evidence type="ECO:0000256" key="2">
    <source>
        <dbReference type="ARBA" id="ARBA00003213"/>
    </source>
</evidence>
<comment type="catalytic activity">
    <reaction evidence="9 10 11">
        <text>adenosine(37) in tRNA + dimethylallyl diphosphate = N(6)-dimethylallyladenosine(37) in tRNA + diphosphate</text>
        <dbReference type="Rhea" id="RHEA:26482"/>
        <dbReference type="Rhea" id="RHEA-COMP:10162"/>
        <dbReference type="Rhea" id="RHEA-COMP:10375"/>
        <dbReference type="ChEBI" id="CHEBI:33019"/>
        <dbReference type="ChEBI" id="CHEBI:57623"/>
        <dbReference type="ChEBI" id="CHEBI:74411"/>
        <dbReference type="ChEBI" id="CHEBI:74415"/>
        <dbReference type="EC" id="2.5.1.75"/>
    </reaction>
</comment>
<comment type="caution">
    <text evidence="10">Lacks conserved residue(s) required for the propagation of feature annotation.</text>
</comment>
<comment type="similarity">
    <text evidence="3 10 13">Belongs to the IPP transferase family.</text>
</comment>
<dbReference type="PANTHER" id="PTHR11088:SF60">
    <property type="entry name" value="TRNA DIMETHYLALLYLTRANSFERASE"/>
    <property type="match status" value="1"/>
</dbReference>
<evidence type="ECO:0000256" key="1">
    <source>
        <dbReference type="ARBA" id="ARBA00001946"/>
    </source>
</evidence>
<dbReference type="Gene3D" id="3.40.50.300">
    <property type="entry name" value="P-loop containing nucleotide triphosphate hydrolases"/>
    <property type="match status" value="1"/>
</dbReference>
<evidence type="ECO:0000256" key="5">
    <source>
        <dbReference type="ARBA" id="ARBA00022694"/>
    </source>
</evidence>
<sequence>MEQPAQRSSDKAALIRDAILIAGPTASGKSALALRLAEQQNAVIVNADSMQVYDVLRVITARPDADALRQAPHRLYGHVSPRIAFSTGSWLRDVAALAASEEGRRFIFVGGTGLYFRALVEGFAEMPEIPDHVRNRWRYKLHEEGPEKLHRILRAEDPEVATILRPSDGQRIVRALEVLETSGRSIAAWQADSRPPLIDRASATFKVIEPDRPTLIARIDQRFDRMVEEGALEEVTALLAAQPDPAMPSMKAIGVRELTGVLQNRVTLADAIERAKIATRQYSRRQSTWFRNQLGPEWQRISGFS</sequence>
<evidence type="ECO:0000256" key="12">
    <source>
        <dbReference type="RuleBase" id="RU003784"/>
    </source>
</evidence>
<dbReference type="AlphaFoldDB" id="A0A8J7R0X4"/>
<dbReference type="EMBL" id="JAGIYY010000003">
    <property type="protein sequence ID" value="MBP0439157.1"/>
    <property type="molecule type" value="Genomic_DNA"/>
</dbReference>